<evidence type="ECO:0000259" key="7">
    <source>
        <dbReference type="Pfam" id="PF04042"/>
    </source>
</evidence>
<dbReference type="Proteomes" id="UP000694423">
    <property type="component" value="Unplaced"/>
</dbReference>
<dbReference type="Pfam" id="PF04042">
    <property type="entry name" value="DNA_pol_E_B"/>
    <property type="match status" value="1"/>
</dbReference>
<accession>A0A8C4PC98</accession>
<evidence type="ECO:0000256" key="2">
    <source>
        <dbReference type="ARBA" id="ARBA00007299"/>
    </source>
</evidence>
<dbReference type="AlphaFoldDB" id="A0A8C4PC98"/>
<evidence type="ECO:0000259" key="8">
    <source>
        <dbReference type="Pfam" id="PF22062"/>
    </source>
</evidence>
<evidence type="ECO:0000256" key="1">
    <source>
        <dbReference type="ARBA" id="ARBA00004123"/>
    </source>
</evidence>
<dbReference type="InterPro" id="IPR054300">
    <property type="entry name" value="OB_DPOA2"/>
</dbReference>
<dbReference type="GO" id="GO:0006270">
    <property type="term" value="P:DNA replication initiation"/>
    <property type="evidence" value="ECO:0007669"/>
    <property type="project" value="TreeGrafter"/>
</dbReference>
<dbReference type="PANTHER" id="PTHR23061:SF12">
    <property type="entry name" value="DNA POLYMERASE ALPHA SUBUNIT B"/>
    <property type="match status" value="1"/>
</dbReference>
<dbReference type="PIRSF" id="PIRSF018300">
    <property type="entry name" value="DNA_pol_alph_2"/>
    <property type="match status" value="1"/>
</dbReference>
<protein>
    <recommendedName>
        <fullName evidence="3">DNA polymerase alpha subunit B</fullName>
    </recommendedName>
</protein>
<reference evidence="9" key="2">
    <citation type="submission" date="2025-09" db="UniProtKB">
        <authorList>
            <consortium name="Ensembl"/>
        </authorList>
    </citation>
    <scope>IDENTIFICATION</scope>
</reference>
<keyword evidence="10" id="KW-1185">Reference proteome</keyword>
<evidence type="ECO:0000313" key="9">
    <source>
        <dbReference type="Ensembl" id="ENSDNVP00000022014.1"/>
    </source>
</evidence>
<dbReference type="GO" id="GO:0005658">
    <property type="term" value="C:alpha DNA polymerase:primase complex"/>
    <property type="evidence" value="ECO:0007669"/>
    <property type="project" value="TreeGrafter"/>
</dbReference>
<name>A0A8C4PC98_DRONO</name>
<dbReference type="PANTHER" id="PTHR23061">
    <property type="entry name" value="DNA POLYMERASE 2 ALPHA 70 KDA SUBUNIT"/>
    <property type="match status" value="1"/>
</dbReference>
<feature type="compositionally biased region" description="Polar residues" evidence="6">
    <location>
        <begin position="56"/>
        <end position="70"/>
    </location>
</feature>
<evidence type="ECO:0000256" key="3">
    <source>
        <dbReference type="ARBA" id="ARBA00018596"/>
    </source>
</evidence>
<dbReference type="Ensembl" id="ENSDNVT00000026564.1">
    <property type="protein sequence ID" value="ENSDNVP00000022014.1"/>
    <property type="gene ID" value="ENSDNVG00000015332.1"/>
</dbReference>
<dbReference type="Pfam" id="PF22062">
    <property type="entry name" value="OB_DPOA2"/>
    <property type="match status" value="1"/>
</dbReference>
<feature type="compositionally biased region" description="Polar residues" evidence="6">
    <location>
        <begin position="121"/>
        <end position="130"/>
    </location>
</feature>
<dbReference type="InterPro" id="IPR016722">
    <property type="entry name" value="DNA_pol_alpha_bsu"/>
</dbReference>
<comment type="subcellular location">
    <subcellularLocation>
        <location evidence="1">Nucleus</location>
    </subcellularLocation>
</comment>
<keyword evidence="4" id="KW-0235">DNA replication</keyword>
<sequence>SPRFGPAENGLASRLAAACLSGSTVVEEPASGAPEGSTRPTPPPSSVPSPRPTTSCDTPNALQHPTTPCDTLQHPVTPHNPPRHPLSAPQGPQKRGGSSPETPRPKRTPSARSPYGLLSPGSFSPSTTPAQHYASRGGRGDVVASLGVPGDPGGTGTGGSCDLKLFTPPERSLTRSYKFMFQKALDVREVLSWRIEELGEALRERYGLEEFASAGLPAQEPVTVLGQIGCDGNGKLNAKSVVLEGDRERSAGARVPLDLSELPEYSLFPGQVVAVEGTNSTGRRLVASKLYEGVPLPFYAPPEPEPEPGAAQRLVLAACGPYTTSDSLAYAPLADLVAVVARDKPDVCVLVRPRCRLLGSFADVFKLCVRTIVEGTRSAGCQLVFVPSLRDVHHDYVYPQPPFACAELPKEDRPRVHFVSDPCTLEIGGAVFGLTSTDLLFHMGAEEISSSSGLSDRLTRILRHVLTQRSYYPLYPPAEELNVDYESFWGHAALPVTPDVLVVPSELRYFVKDVLGCVCVNPGRLTKGRVGGTYGRLYVRRRPAEGRRENPCVAAQVVRI</sequence>
<organism evidence="9 10">
    <name type="scientific">Dromaius novaehollandiae</name>
    <name type="common">Emu</name>
    <dbReference type="NCBI Taxonomy" id="8790"/>
    <lineage>
        <taxon>Eukaryota</taxon>
        <taxon>Metazoa</taxon>
        <taxon>Chordata</taxon>
        <taxon>Craniata</taxon>
        <taxon>Vertebrata</taxon>
        <taxon>Euteleostomi</taxon>
        <taxon>Archelosauria</taxon>
        <taxon>Archosauria</taxon>
        <taxon>Dinosauria</taxon>
        <taxon>Saurischia</taxon>
        <taxon>Theropoda</taxon>
        <taxon>Coelurosauria</taxon>
        <taxon>Aves</taxon>
        <taxon>Palaeognathae</taxon>
        <taxon>Casuariiformes</taxon>
        <taxon>Dromaiidae</taxon>
        <taxon>Dromaius</taxon>
    </lineage>
</organism>
<evidence type="ECO:0000256" key="4">
    <source>
        <dbReference type="ARBA" id="ARBA00022705"/>
    </source>
</evidence>
<feature type="domain" description="DNA polymerase alpha subunit B OB" evidence="8">
    <location>
        <begin position="188"/>
        <end position="293"/>
    </location>
</feature>
<evidence type="ECO:0000256" key="6">
    <source>
        <dbReference type="SAM" id="MobiDB-lite"/>
    </source>
</evidence>
<dbReference type="Gene3D" id="3.60.21.60">
    <property type="match status" value="2"/>
</dbReference>
<reference evidence="9" key="1">
    <citation type="submission" date="2025-08" db="UniProtKB">
        <authorList>
            <consortium name="Ensembl"/>
        </authorList>
    </citation>
    <scope>IDENTIFICATION</scope>
</reference>
<proteinExistence type="inferred from homology"/>
<dbReference type="InterPro" id="IPR007185">
    <property type="entry name" value="DNA_pol_a/d/e_bsu"/>
</dbReference>
<dbReference type="GO" id="GO:0003677">
    <property type="term" value="F:DNA binding"/>
    <property type="evidence" value="ECO:0007669"/>
    <property type="project" value="InterPro"/>
</dbReference>
<evidence type="ECO:0000313" key="10">
    <source>
        <dbReference type="Proteomes" id="UP000694423"/>
    </source>
</evidence>
<evidence type="ECO:0000256" key="5">
    <source>
        <dbReference type="ARBA" id="ARBA00023242"/>
    </source>
</evidence>
<feature type="domain" description="DNA polymerase alpha/delta/epsilon subunit B" evidence="7">
    <location>
        <begin position="315"/>
        <end position="512"/>
    </location>
</feature>
<feature type="compositionally biased region" description="Gly residues" evidence="6">
    <location>
        <begin position="150"/>
        <end position="159"/>
    </location>
</feature>
<dbReference type="FunFam" id="3.60.21.60:FF:000003">
    <property type="entry name" value="DNA polymerase alpha subunit B"/>
    <property type="match status" value="1"/>
</dbReference>
<feature type="compositionally biased region" description="Pro residues" evidence="6">
    <location>
        <begin position="40"/>
        <end position="51"/>
    </location>
</feature>
<comment type="similarity">
    <text evidence="2">Belongs to the DNA polymerase alpha subunit B family.</text>
</comment>
<feature type="region of interest" description="Disordered" evidence="6">
    <location>
        <begin position="23"/>
        <end position="162"/>
    </location>
</feature>
<keyword evidence="5" id="KW-0539">Nucleus</keyword>